<dbReference type="EMBL" id="SLWB01000003">
    <property type="protein sequence ID" value="TCN70578.1"/>
    <property type="molecule type" value="Genomic_DNA"/>
</dbReference>
<gene>
    <name evidence="1" type="ORF">CLV25_10394</name>
</gene>
<name>A0A4R2EN80_9BACT</name>
<keyword evidence="2" id="KW-1185">Reference proteome</keyword>
<reference evidence="1 2" key="1">
    <citation type="submission" date="2019-03" db="EMBL/GenBank/DDBJ databases">
        <title>Genomic Encyclopedia of Archaeal and Bacterial Type Strains, Phase II (KMG-II): from individual species to whole genera.</title>
        <authorList>
            <person name="Goeker M."/>
        </authorList>
    </citation>
    <scope>NUCLEOTIDE SEQUENCE [LARGE SCALE GENOMIC DNA]</scope>
    <source>
        <strain evidence="1 2">RL-C</strain>
    </source>
</reference>
<dbReference type="Proteomes" id="UP000294830">
    <property type="component" value="Unassembled WGS sequence"/>
</dbReference>
<dbReference type="RefSeq" id="WP_131838441.1">
    <property type="nucleotide sequence ID" value="NZ_SLWB01000003.1"/>
</dbReference>
<sequence>MAVNPFLKKLFIATLLDLSFSLGQGQDLKYTTTFNFNVENDYISIKIRGNDRYYSEGMLLGFTSPVKKKNLFDRIAIASSDNAFRIRSFSLEHQIYTPHHIGNPNLQVGDYPYAALLVANYGNRFLEKDYSFTSTLTLGVQGPAALGYEIQSFLHRKVFGTNIPQGWKHQLPNDLAICYTFAFDKLIYSTSRVEIIGNTELQLGTLHNTFRLGPIFRFGRHYSFFDPCTWLFVRDKSTIKRQLYLTVEPFLKFVQGNSLLEGGPTNSPGRAWGQPESKYYHINRDQMERLVYGYSWALHYVNKWFSITFQEHLQSAEIKGLPAHEYASVKLGIKM</sequence>
<dbReference type="Gene3D" id="2.40.128.140">
    <property type="entry name" value="Outer membrane protein"/>
    <property type="match status" value="1"/>
</dbReference>
<dbReference type="AlphaFoldDB" id="A0A4R2EN80"/>
<dbReference type="InterPro" id="IPR037107">
    <property type="entry name" value="Put_OMP_sf"/>
</dbReference>
<dbReference type="Pfam" id="PF09982">
    <property type="entry name" value="LpxR"/>
    <property type="match status" value="1"/>
</dbReference>
<evidence type="ECO:0000313" key="2">
    <source>
        <dbReference type="Proteomes" id="UP000294830"/>
    </source>
</evidence>
<dbReference type="OrthoDB" id="622552at2"/>
<comment type="caution">
    <text evidence="1">The sequence shown here is derived from an EMBL/GenBank/DDBJ whole genome shotgun (WGS) entry which is preliminary data.</text>
</comment>
<protein>
    <submittedName>
        <fullName evidence="1">Uncharacterized protein DUF2219</fullName>
    </submittedName>
</protein>
<dbReference type="InterPro" id="IPR018707">
    <property type="entry name" value="LpxR"/>
</dbReference>
<proteinExistence type="predicted"/>
<accession>A0A4R2EN80</accession>
<organism evidence="1 2">
    <name type="scientific">Acetobacteroides hydrogenigenes</name>
    <dbReference type="NCBI Taxonomy" id="979970"/>
    <lineage>
        <taxon>Bacteria</taxon>
        <taxon>Pseudomonadati</taxon>
        <taxon>Bacteroidota</taxon>
        <taxon>Bacteroidia</taxon>
        <taxon>Bacteroidales</taxon>
        <taxon>Rikenellaceae</taxon>
        <taxon>Acetobacteroides</taxon>
    </lineage>
</organism>
<evidence type="ECO:0000313" key="1">
    <source>
        <dbReference type="EMBL" id="TCN70578.1"/>
    </source>
</evidence>